<dbReference type="PANTHER" id="PTHR16036">
    <property type="entry name" value="ANKYRIN REPEAT AND ZINC FINGER DOMAIN-CONTAINING PROTEIN 1"/>
    <property type="match status" value="1"/>
</dbReference>
<dbReference type="Proteomes" id="UP000242877">
    <property type="component" value="Unassembled WGS sequence"/>
</dbReference>
<reference evidence="14 15" key="1">
    <citation type="journal article" date="2016" name="Genome Biol. Evol.">
        <title>Divergent and convergent evolution of fungal pathogenicity.</title>
        <authorList>
            <person name="Shang Y."/>
            <person name="Xiao G."/>
            <person name="Zheng P."/>
            <person name="Cen K."/>
            <person name="Zhan S."/>
            <person name="Wang C."/>
        </authorList>
    </citation>
    <scope>NUCLEOTIDE SEQUENCE [LARGE SCALE GENOMIC DNA]</scope>
    <source>
        <strain evidence="14 15">ARSEF 7405</strain>
    </source>
</reference>
<keyword evidence="6 11" id="KW-0255">Endonuclease</keyword>
<evidence type="ECO:0000256" key="6">
    <source>
        <dbReference type="ARBA" id="ARBA00022759"/>
    </source>
</evidence>
<dbReference type="Pfam" id="PF00023">
    <property type="entry name" value="Ank"/>
    <property type="match status" value="1"/>
</dbReference>
<keyword evidence="3 11" id="KW-0963">Cytoplasm</keyword>
<evidence type="ECO:0000256" key="8">
    <source>
        <dbReference type="ARBA" id="ARBA00023043"/>
    </source>
</evidence>
<evidence type="ECO:0000256" key="9">
    <source>
        <dbReference type="ARBA" id="ARBA00023054"/>
    </source>
</evidence>
<feature type="active site" evidence="11">
    <location>
        <position position="111"/>
    </location>
</feature>
<accession>A0A162I080</accession>
<feature type="domain" description="VLRF1" evidence="13">
    <location>
        <begin position="53"/>
        <end position="211"/>
    </location>
</feature>
<keyword evidence="8 10" id="KW-0040">ANK repeat</keyword>
<keyword evidence="7 11" id="KW-0378">Hydrolase</keyword>
<dbReference type="GO" id="GO:0005737">
    <property type="term" value="C:cytoplasm"/>
    <property type="evidence" value="ECO:0007669"/>
    <property type="project" value="UniProtKB-SubCell"/>
</dbReference>
<keyword evidence="15" id="KW-1185">Reference proteome</keyword>
<comment type="domain">
    <text evidence="11">The VLRF1 domain mediates binding to the 60S ribosomal subunit.</text>
</comment>
<dbReference type="OrthoDB" id="429841at2759"/>
<evidence type="ECO:0000313" key="15">
    <source>
        <dbReference type="Proteomes" id="UP000242877"/>
    </source>
</evidence>
<evidence type="ECO:0000256" key="2">
    <source>
        <dbReference type="ARBA" id="ARBA00009262"/>
    </source>
</evidence>
<comment type="subcellular location">
    <subcellularLocation>
        <location evidence="1">Cytoplasm</location>
    </subcellularLocation>
</comment>
<feature type="compositionally biased region" description="Polar residues" evidence="12">
    <location>
        <begin position="108"/>
        <end position="126"/>
    </location>
</feature>
<dbReference type="PANTHER" id="PTHR16036:SF2">
    <property type="entry name" value="TRNA ENDONUCLEASE ANKZF1"/>
    <property type="match status" value="1"/>
</dbReference>
<dbReference type="GO" id="GO:0004519">
    <property type="term" value="F:endonuclease activity"/>
    <property type="evidence" value="ECO:0007669"/>
    <property type="project" value="UniProtKB-KW"/>
</dbReference>
<feature type="region of interest" description="Disordered" evidence="12">
    <location>
        <begin position="238"/>
        <end position="258"/>
    </location>
</feature>
<dbReference type="PROSITE" id="PS52044">
    <property type="entry name" value="VLRF1"/>
    <property type="match status" value="1"/>
</dbReference>
<gene>
    <name evidence="14" type="ORF">AAP_06103</name>
</gene>
<protein>
    <submittedName>
        <fullName evidence="14">Ankyrin repeat-containing domain protein</fullName>
    </submittedName>
</protein>
<feature type="compositionally biased region" description="Basic and acidic residues" evidence="12">
    <location>
        <begin position="392"/>
        <end position="437"/>
    </location>
</feature>
<dbReference type="GO" id="GO:0016787">
    <property type="term" value="F:hydrolase activity"/>
    <property type="evidence" value="ECO:0007669"/>
    <property type="project" value="UniProtKB-KW"/>
</dbReference>
<comment type="similarity">
    <text evidence="2 11">Belongs to the ANKZF1/VMS1 family.</text>
</comment>
<name>A0A162I080_9EURO</name>
<evidence type="ECO:0000256" key="4">
    <source>
        <dbReference type="ARBA" id="ARBA00022722"/>
    </source>
</evidence>
<dbReference type="InterPro" id="IPR002110">
    <property type="entry name" value="Ankyrin_rpt"/>
</dbReference>
<dbReference type="PROSITE" id="PS50297">
    <property type="entry name" value="ANK_REP_REGION"/>
    <property type="match status" value="1"/>
</dbReference>
<evidence type="ECO:0000256" key="1">
    <source>
        <dbReference type="ARBA" id="ARBA00004496"/>
    </source>
</evidence>
<keyword evidence="4 11" id="KW-0540">Nuclease</keyword>
<dbReference type="VEuPathDB" id="FungiDB:AAP_06103"/>
<feature type="repeat" description="ANK" evidence="10">
    <location>
        <begin position="316"/>
        <end position="337"/>
    </location>
</feature>
<evidence type="ECO:0000256" key="10">
    <source>
        <dbReference type="PROSITE-ProRule" id="PRU00023"/>
    </source>
</evidence>
<dbReference type="InterPro" id="IPR047139">
    <property type="entry name" value="ANKZ1/VMS1"/>
</dbReference>
<evidence type="ECO:0000256" key="3">
    <source>
        <dbReference type="ARBA" id="ARBA00022490"/>
    </source>
</evidence>
<feature type="compositionally biased region" description="Basic and acidic residues" evidence="12">
    <location>
        <begin position="449"/>
        <end position="483"/>
    </location>
</feature>
<dbReference type="Pfam" id="PF18826">
    <property type="entry name" value="bVLRF1"/>
    <property type="match status" value="1"/>
</dbReference>
<dbReference type="AlphaFoldDB" id="A0A162I080"/>
<sequence>MLPSSISLGVYRNLFSAVDQNKSENLLTSLRNRQYPALPPKQLGTSTPSPSNKTPHYFLCMIGGGHFAATIVSLAPVLHIRAGGVEDRQPQVLAHKTFHRYTTRRKQGGSQSAMDNSNRPASTAGSSLRRYNEIALQSDVRAVLSEWKDWIDTSDLIFIRATGNTNRRVLFGPYDGQVLRPNDERIHGFPFSTKRATQSEILRAFSELTRIKVSYIDEAALAAAADKRKKEAAEVEAEMLRKSTQKKEKPTTKKLSAGEEEHMMHTTQIQALIRRSKIPALLSYISNNSIPTNFVFHPSPSTARGNQSQQLQSYSHVSTPLHLAASSGSTQIVDALLTKAKFDPTVRNLEGKTPFEVSSNRGTRDAFRIARHELGESAFDWTAARVPSPLARKDVESRQLAEKAATDEAERQRRAAEVEKLRKQEEARKANEREKHFGTGKTMSPLEKTWTEKREEEARGMTPEMRQRLERERRARAAEERIKRMQQTNK</sequence>
<dbReference type="PROSITE" id="PS50088">
    <property type="entry name" value="ANK_REPEAT"/>
    <property type="match status" value="1"/>
</dbReference>
<evidence type="ECO:0000256" key="11">
    <source>
        <dbReference type="PROSITE-ProRule" id="PRU01389"/>
    </source>
</evidence>
<dbReference type="Gene3D" id="1.25.40.20">
    <property type="entry name" value="Ankyrin repeat-containing domain"/>
    <property type="match status" value="1"/>
</dbReference>
<organism evidence="14 15">
    <name type="scientific">Ascosphaera apis ARSEF 7405</name>
    <dbReference type="NCBI Taxonomy" id="392613"/>
    <lineage>
        <taxon>Eukaryota</taxon>
        <taxon>Fungi</taxon>
        <taxon>Dikarya</taxon>
        <taxon>Ascomycota</taxon>
        <taxon>Pezizomycotina</taxon>
        <taxon>Eurotiomycetes</taxon>
        <taxon>Eurotiomycetidae</taxon>
        <taxon>Onygenales</taxon>
        <taxon>Ascosphaeraceae</taxon>
        <taxon>Ascosphaera</taxon>
    </lineage>
</organism>
<feature type="region of interest" description="Disordered" evidence="12">
    <location>
        <begin position="102"/>
        <end position="126"/>
    </location>
</feature>
<evidence type="ECO:0000256" key="12">
    <source>
        <dbReference type="SAM" id="MobiDB-lite"/>
    </source>
</evidence>
<evidence type="ECO:0000256" key="5">
    <source>
        <dbReference type="ARBA" id="ARBA00022737"/>
    </source>
</evidence>
<evidence type="ECO:0000313" key="14">
    <source>
        <dbReference type="EMBL" id="KZZ86913.1"/>
    </source>
</evidence>
<dbReference type="GO" id="GO:0036503">
    <property type="term" value="P:ERAD pathway"/>
    <property type="evidence" value="ECO:0007669"/>
    <property type="project" value="TreeGrafter"/>
</dbReference>
<dbReference type="InterPro" id="IPR041175">
    <property type="entry name" value="VLRF1/Vms1"/>
</dbReference>
<comment type="caution">
    <text evidence="14">The sequence shown here is derived from an EMBL/GenBank/DDBJ whole genome shotgun (WGS) entry which is preliminary data.</text>
</comment>
<feature type="region of interest" description="Disordered" evidence="12">
    <location>
        <begin position="392"/>
        <end position="490"/>
    </location>
</feature>
<proteinExistence type="inferred from homology"/>
<dbReference type="EMBL" id="AZGZ01000043">
    <property type="protein sequence ID" value="KZZ86913.1"/>
    <property type="molecule type" value="Genomic_DNA"/>
</dbReference>
<keyword evidence="9" id="KW-0175">Coiled coil</keyword>
<dbReference type="InterPro" id="IPR036770">
    <property type="entry name" value="Ankyrin_rpt-contain_sf"/>
</dbReference>
<evidence type="ECO:0000259" key="13">
    <source>
        <dbReference type="PROSITE" id="PS52044"/>
    </source>
</evidence>
<dbReference type="SUPFAM" id="SSF48403">
    <property type="entry name" value="Ankyrin repeat"/>
    <property type="match status" value="1"/>
</dbReference>
<evidence type="ECO:0000256" key="7">
    <source>
        <dbReference type="ARBA" id="ARBA00022801"/>
    </source>
</evidence>
<keyword evidence="5" id="KW-0677">Repeat</keyword>